<comment type="similarity">
    <text evidence="9">Belongs to the GSP H family.</text>
</comment>
<dbReference type="SUPFAM" id="SSF54523">
    <property type="entry name" value="Pili subunits"/>
    <property type="match status" value="1"/>
</dbReference>
<sequence length="187" mass="19582">MIAIPTHNYRILNRCRGFTLIELMTALGVFSILIAVGAPALRTFIESNALITETNRVNGQLASVRMEAVKRNMQTMLCPSSNGTSCNASSWTSGWIAFNDANSDGKLATDGTEAVFAVGEAAKGNIRIAGNTALATSIRYKADGALQSDAGTVTICTVASGVSPNARVISMTTGGRTRVDSSTVTCQ</sequence>
<feature type="transmembrane region" description="Helical" evidence="11">
    <location>
        <begin position="20"/>
        <end position="41"/>
    </location>
</feature>
<dbReference type="Pfam" id="PF07963">
    <property type="entry name" value="N_methyl"/>
    <property type="match status" value="1"/>
</dbReference>
<dbReference type="GO" id="GO:0015627">
    <property type="term" value="C:type II protein secretion system complex"/>
    <property type="evidence" value="ECO:0007669"/>
    <property type="project" value="InterPro"/>
</dbReference>
<dbReference type="EMBL" id="JAPNOA010000027">
    <property type="protein sequence ID" value="MCY0965534.1"/>
    <property type="molecule type" value="Genomic_DNA"/>
</dbReference>
<evidence type="ECO:0000256" key="8">
    <source>
        <dbReference type="ARBA" id="ARBA00023136"/>
    </source>
</evidence>
<dbReference type="RefSeq" id="WP_283173748.1">
    <property type="nucleotide sequence ID" value="NZ_JAPNOA010000027.1"/>
</dbReference>
<keyword evidence="8 11" id="KW-0472">Membrane</keyword>
<keyword evidence="14" id="KW-1185">Reference proteome</keyword>
<comment type="caution">
    <text evidence="13">The sequence shown here is derived from an EMBL/GenBank/DDBJ whole genome shotgun (WGS) entry which is preliminary data.</text>
</comment>
<dbReference type="GO" id="GO:0015628">
    <property type="term" value="P:protein secretion by the type II secretion system"/>
    <property type="evidence" value="ECO:0007669"/>
    <property type="project" value="InterPro"/>
</dbReference>
<evidence type="ECO:0000313" key="14">
    <source>
        <dbReference type="Proteomes" id="UP001150830"/>
    </source>
</evidence>
<evidence type="ECO:0000256" key="1">
    <source>
        <dbReference type="ARBA" id="ARBA00004377"/>
    </source>
</evidence>
<evidence type="ECO:0000313" key="13">
    <source>
        <dbReference type="EMBL" id="MCY0965534.1"/>
    </source>
</evidence>
<dbReference type="PROSITE" id="PS00409">
    <property type="entry name" value="PROKAR_NTER_METHYL"/>
    <property type="match status" value="1"/>
</dbReference>
<gene>
    <name evidence="13" type="ORF">OUO13_10070</name>
</gene>
<evidence type="ECO:0000256" key="4">
    <source>
        <dbReference type="ARBA" id="ARBA00022481"/>
    </source>
</evidence>
<dbReference type="AlphaFoldDB" id="A0A9X3EDI0"/>
<evidence type="ECO:0000256" key="11">
    <source>
        <dbReference type="SAM" id="Phobius"/>
    </source>
</evidence>
<proteinExistence type="inferred from homology"/>
<name>A0A9X3EDI0_9GAMM</name>
<accession>A0A9X3EDI0</accession>
<keyword evidence="7 11" id="KW-1133">Transmembrane helix</keyword>
<dbReference type="InterPro" id="IPR022346">
    <property type="entry name" value="T2SS_GspH"/>
</dbReference>
<evidence type="ECO:0000256" key="9">
    <source>
        <dbReference type="ARBA" id="ARBA00025772"/>
    </source>
</evidence>
<evidence type="ECO:0000256" key="5">
    <source>
        <dbReference type="ARBA" id="ARBA00022519"/>
    </source>
</evidence>
<keyword evidence="3" id="KW-1003">Cell membrane</keyword>
<protein>
    <recommendedName>
        <fullName evidence="2">Type II secretion system protein H</fullName>
    </recommendedName>
    <alternativeName>
        <fullName evidence="10">General secretion pathway protein H</fullName>
    </alternativeName>
</protein>
<evidence type="ECO:0000256" key="7">
    <source>
        <dbReference type="ARBA" id="ARBA00022989"/>
    </source>
</evidence>
<keyword evidence="4" id="KW-0488">Methylation</keyword>
<dbReference type="NCBIfam" id="TIGR02532">
    <property type="entry name" value="IV_pilin_GFxxxE"/>
    <property type="match status" value="1"/>
</dbReference>
<reference evidence="13" key="1">
    <citation type="submission" date="2022-11" db="EMBL/GenBank/DDBJ databases">
        <title>Parathalassolutuus dongxingensis gen. nov., sp. nov., a novel member of family Oceanospirillaceae isolated from a coastal shrimp pond in Guangxi, China.</title>
        <authorList>
            <person name="Chen H."/>
        </authorList>
    </citation>
    <scope>NUCLEOTIDE SEQUENCE</scope>
    <source>
        <strain evidence="13">G-43</strain>
    </source>
</reference>
<dbReference type="Gene3D" id="3.55.40.10">
    <property type="entry name" value="minor pseudopilin epsh domain"/>
    <property type="match status" value="1"/>
</dbReference>
<evidence type="ECO:0000256" key="3">
    <source>
        <dbReference type="ARBA" id="ARBA00022475"/>
    </source>
</evidence>
<comment type="subcellular location">
    <subcellularLocation>
        <location evidence="1">Cell inner membrane</location>
        <topology evidence="1">Single-pass membrane protein</topology>
    </subcellularLocation>
</comment>
<organism evidence="13 14">
    <name type="scientific">Parathalassolituus penaei</name>
    <dbReference type="NCBI Taxonomy" id="2997323"/>
    <lineage>
        <taxon>Bacteria</taxon>
        <taxon>Pseudomonadati</taxon>
        <taxon>Pseudomonadota</taxon>
        <taxon>Gammaproteobacteria</taxon>
        <taxon>Oceanospirillales</taxon>
        <taxon>Oceanospirillaceae</taxon>
        <taxon>Parathalassolituus</taxon>
    </lineage>
</organism>
<dbReference type="GO" id="GO:0005886">
    <property type="term" value="C:plasma membrane"/>
    <property type="evidence" value="ECO:0007669"/>
    <property type="project" value="UniProtKB-SubCell"/>
</dbReference>
<dbReference type="Pfam" id="PF12019">
    <property type="entry name" value="GspH"/>
    <property type="match status" value="1"/>
</dbReference>
<dbReference type="Proteomes" id="UP001150830">
    <property type="component" value="Unassembled WGS sequence"/>
</dbReference>
<evidence type="ECO:0000256" key="2">
    <source>
        <dbReference type="ARBA" id="ARBA00021549"/>
    </source>
</evidence>
<keyword evidence="6 11" id="KW-0812">Transmembrane</keyword>
<evidence type="ECO:0000256" key="10">
    <source>
        <dbReference type="ARBA" id="ARBA00030775"/>
    </source>
</evidence>
<evidence type="ECO:0000259" key="12">
    <source>
        <dbReference type="Pfam" id="PF12019"/>
    </source>
</evidence>
<evidence type="ECO:0000256" key="6">
    <source>
        <dbReference type="ARBA" id="ARBA00022692"/>
    </source>
</evidence>
<keyword evidence="5" id="KW-0997">Cell inner membrane</keyword>
<dbReference type="InterPro" id="IPR045584">
    <property type="entry name" value="Pilin-like"/>
</dbReference>
<feature type="domain" description="General secretion pathway GspH" evidence="12">
    <location>
        <begin position="53"/>
        <end position="174"/>
    </location>
</feature>
<dbReference type="InterPro" id="IPR012902">
    <property type="entry name" value="N_methyl_site"/>
</dbReference>